<evidence type="ECO:0000313" key="2">
    <source>
        <dbReference type="Proteomes" id="UP000031982"/>
    </source>
</evidence>
<comment type="caution">
    <text evidence="1">The sequence shown here is derived from an EMBL/GenBank/DDBJ whole genome shotgun (WGS) entry which is preliminary data.</text>
</comment>
<keyword evidence="2" id="KW-1185">Reference proteome</keyword>
<proteinExistence type="predicted"/>
<name>A0ABR5AUT2_BACBA</name>
<organism evidence="1 2">
    <name type="scientific">Bacillus badius</name>
    <dbReference type="NCBI Taxonomy" id="1455"/>
    <lineage>
        <taxon>Bacteria</taxon>
        <taxon>Bacillati</taxon>
        <taxon>Bacillota</taxon>
        <taxon>Bacilli</taxon>
        <taxon>Bacillales</taxon>
        <taxon>Bacillaceae</taxon>
        <taxon>Pseudobacillus</taxon>
    </lineage>
</organism>
<dbReference type="EMBL" id="JXLP01000009">
    <property type="protein sequence ID" value="KIL78493.1"/>
    <property type="molecule type" value="Genomic_DNA"/>
</dbReference>
<evidence type="ECO:0000313" key="1">
    <source>
        <dbReference type="EMBL" id="KIL78493.1"/>
    </source>
</evidence>
<accession>A0ABR5AUT2</accession>
<protein>
    <submittedName>
        <fullName evidence="1">Uncharacterized protein</fullName>
    </submittedName>
</protein>
<reference evidence="1 2" key="1">
    <citation type="submission" date="2015-01" db="EMBL/GenBank/DDBJ databases">
        <title>Genome Assembly of Bacillus badius MTCC 1458.</title>
        <authorList>
            <person name="Verma A."/>
            <person name="Khatri I."/>
            <person name="Mual P."/>
            <person name="Subramanian S."/>
            <person name="Krishnamurthi S."/>
        </authorList>
    </citation>
    <scope>NUCLEOTIDE SEQUENCE [LARGE SCALE GENOMIC DNA]</scope>
    <source>
        <strain evidence="1 2">MTCC 1458</strain>
    </source>
</reference>
<gene>
    <name evidence="1" type="ORF">SD77_4173</name>
</gene>
<sequence length="47" mass="5345">MERNQLINEKAARKSEDSRFFGGFFGYGKRGFAPFVEVNCKKLTVGN</sequence>
<dbReference type="Proteomes" id="UP000031982">
    <property type="component" value="Unassembled WGS sequence"/>
</dbReference>